<dbReference type="RefSeq" id="WP_400185404.1">
    <property type="nucleotide sequence ID" value="NZ_JBGORX010000001.1"/>
</dbReference>
<gene>
    <name evidence="2" type="ORF">ACD661_00105</name>
</gene>
<feature type="region of interest" description="Disordered" evidence="1">
    <location>
        <begin position="54"/>
        <end position="78"/>
    </location>
</feature>
<comment type="caution">
    <text evidence="2">The sequence shown here is derived from an EMBL/GenBank/DDBJ whole genome shotgun (WGS) entry which is preliminary data.</text>
</comment>
<reference evidence="2 3" key="1">
    <citation type="submission" date="2024-08" db="EMBL/GenBank/DDBJ databases">
        <title>Draft Genome Sequence of Legionella lytica strain DSB2004, Isolated From a Fire Sprinkler System.</title>
        <authorList>
            <person name="Everhart A.D."/>
            <person name="Kidane D.T."/>
            <person name="Farone A.L."/>
            <person name="Farone M.B."/>
        </authorList>
    </citation>
    <scope>NUCLEOTIDE SEQUENCE [LARGE SCALE GENOMIC DNA]</scope>
    <source>
        <strain evidence="2 3">DSB2004</strain>
    </source>
</reference>
<evidence type="ECO:0000313" key="3">
    <source>
        <dbReference type="Proteomes" id="UP001615550"/>
    </source>
</evidence>
<accession>A0ABW8D622</accession>
<feature type="region of interest" description="Disordered" evidence="1">
    <location>
        <begin position="1"/>
        <end position="20"/>
    </location>
</feature>
<sequence>MAKQPPQPQSNGIDNPNAAVDTSAKAHRLYNNTQLGSPIDTVEEFDAQLHNLGPLDSKTEVAGLDKDEPENRSTNKPR</sequence>
<dbReference type="Proteomes" id="UP001615550">
    <property type="component" value="Unassembled WGS sequence"/>
</dbReference>
<protein>
    <submittedName>
        <fullName evidence="2">Uncharacterized protein</fullName>
    </submittedName>
</protein>
<evidence type="ECO:0000256" key="1">
    <source>
        <dbReference type="SAM" id="MobiDB-lite"/>
    </source>
</evidence>
<feature type="compositionally biased region" description="Basic and acidic residues" evidence="1">
    <location>
        <begin position="57"/>
        <end position="78"/>
    </location>
</feature>
<keyword evidence="3" id="KW-1185">Reference proteome</keyword>
<evidence type="ECO:0000313" key="2">
    <source>
        <dbReference type="EMBL" id="MFJ1266950.1"/>
    </source>
</evidence>
<proteinExistence type="predicted"/>
<name>A0ABW8D622_9GAMM</name>
<organism evidence="2 3">
    <name type="scientific">Legionella lytica</name>
    <dbReference type="NCBI Taxonomy" id="96232"/>
    <lineage>
        <taxon>Bacteria</taxon>
        <taxon>Pseudomonadati</taxon>
        <taxon>Pseudomonadota</taxon>
        <taxon>Gammaproteobacteria</taxon>
        <taxon>Legionellales</taxon>
        <taxon>Legionellaceae</taxon>
        <taxon>Legionella</taxon>
    </lineage>
</organism>
<dbReference type="EMBL" id="JBGORX010000001">
    <property type="protein sequence ID" value="MFJ1266950.1"/>
    <property type="molecule type" value="Genomic_DNA"/>
</dbReference>